<accession>A0A1Y5PHA3</accession>
<dbReference type="EMBL" id="FLQS01000047">
    <property type="protein sequence ID" value="SBS78117.1"/>
    <property type="molecule type" value="Genomic_DNA"/>
</dbReference>
<proteinExistence type="predicted"/>
<protein>
    <submittedName>
        <fullName evidence="1">Uncharacterized protein</fullName>
    </submittedName>
</protein>
<organism evidence="1">
    <name type="scientific">uncultured Mycobacterium sp</name>
    <dbReference type="NCBI Taxonomy" id="171292"/>
    <lineage>
        <taxon>Bacteria</taxon>
        <taxon>Bacillati</taxon>
        <taxon>Actinomycetota</taxon>
        <taxon>Actinomycetes</taxon>
        <taxon>Mycobacteriales</taxon>
        <taxon>Mycobacteriaceae</taxon>
        <taxon>Mycobacterium</taxon>
        <taxon>environmental samples</taxon>
    </lineage>
</organism>
<sequence length="103" mass="10628">MMDPRLTSVQLNLTEVGATAAAAIADVAAPLTSAGWTPRLALSPATVPRSTLVLASGVHNEHAGLGVRTTDLGTAWRGDMTTTSKCGARRNDQNLWMSLGVGA</sequence>
<reference evidence="1" key="1">
    <citation type="submission" date="2016-03" db="EMBL/GenBank/DDBJ databases">
        <authorList>
            <person name="Ploux O."/>
        </authorList>
    </citation>
    <scope>NUCLEOTIDE SEQUENCE</scope>
    <source>
        <strain evidence="1">UC10</strain>
    </source>
</reference>
<name>A0A1Y5PHA3_9MYCO</name>
<evidence type="ECO:0000313" key="1">
    <source>
        <dbReference type="EMBL" id="SBS78117.1"/>
    </source>
</evidence>
<dbReference type="AlphaFoldDB" id="A0A1Y5PHA3"/>
<gene>
    <name evidence="1" type="ORF">MHPYR_510001</name>
</gene>